<reference evidence="2" key="1">
    <citation type="journal article" date="2017" name="Nat. Ecol. Evol.">
        <title>Genome expansion and lineage-specific genetic innovations in the forest pathogenic fungi Armillaria.</title>
        <authorList>
            <person name="Sipos G."/>
            <person name="Prasanna A.N."/>
            <person name="Walter M.C."/>
            <person name="O'Connor E."/>
            <person name="Balint B."/>
            <person name="Krizsan K."/>
            <person name="Kiss B."/>
            <person name="Hess J."/>
            <person name="Varga T."/>
            <person name="Slot J."/>
            <person name="Riley R."/>
            <person name="Boka B."/>
            <person name="Rigling D."/>
            <person name="Barry K."/>
            <person name="Lee J."/>
            <person name="Mihaltcheva S."/>
            <person name="LaButti K."/>
            <person name="Lipzen A."/>
            <person name="Waldron R."/>
            <person name="Moloney N.M."/>
            <person name="Sperisen C."/>
            <person name="Kredics L."/>
            <person name="Vagvoelgyi C."/>
            <person name="Patrignani A."/>
            <person name="Fitzpatrick D."/>
            <person name="Nagy I."/>
            <person name="Doyle S."/>
            <person name="Anderson J.B."/>
            <person name="Grigoriev I.V."/>
            <person name="Gueldener U."/>
            <person name="Muensterkoetter M."/>
            <person name="Nagy L.G."/>
        </authorList>
    </citation>
    <scope>NUCLEOTIDE SEQUENCE [LARGE SCALE GENOMIC DNA]</scope>
    <source>
        <strain evidence="2">C18/9</strain>
    </source>
</reference>
<name>A0A284RDE0_ARMOS</name>
<sequence>MFQDGWISKVAVMSIDEERTWQTVETDENNQLEEVIFKIQGILAKKDLPPVTEVSSKDNYTFLQQHVRITGIRGEAFKDTADLIMKVQLMFERHFPDSAWEKWIPNNTDGIMALDISNRYFETRKTHPQEQAEYEQGVDPKGILAAACLKRNLIHTKDNKVRFYTSKIDKNRERK</sequence>
<gene>
    <name evidence="1" type="ORF">ARMOST_10113</name>
</gene>
<protein>
    <submittedName>
        <fullName evidence="1">Uncharacterized protein</fullName>
    </submittedName>
</protein>
<accession>A0A284RDE0</accession>
<evidence type="ECO:0000313" key="2">
    <source>
        <dbReference type="Proteomes" id="UP000219338"/>
    </source>
</evidence>
<dbReference type="Proteomes" id="UP000219338">
    <property type="component" value="Unassembled WGS sequence"/>
</dbReference>
<dbReference type="OrthoDB" id="3065298at2759"/>
<proteinExistence type="predicted"/>
<keyword evidence="2" id="KW-1185">Reference proteome</keyword>
<dbReference type="EMBL" id="FUEG01000007">
    <property type="protein sequence ID" value="SJL06771.1"/>
    <property type="molecule type" value="Genomic_DNA"/>
</dbReference>
<evidence type="ECO:0000313" key="1">
    <source>
        <dbReference type="EMBL" id="SJL06771.1"/>
    </source>
</evidence>
<dbReference type="AlphaFoldDB" id="A0A284RDE0"/>
<organism evidence="1 2">
    <name type="scientific">Armillaria ostoyae</name>
    <name type="common">Armillaria root rot fungus</name>
    <dbReference type="NCBI Taxonomy" id="47428"/>
    <lineage>
        <taxon>Eukaryota</taxon>
        <taxon>Fungi</taxon>
        <taxon>Dikarya</taxon>
        <taxon>Basidiomycota</taxon>
        <taxon>Agaricomycotina</taxon>
        <taxon>Agaricomycetes</taxon>
        <taxon>Agaricomycetidae</taxon>
        <taxon>Agaricales</taxon>
        <taxon>Marasmiineae</taxon>
        <taxon>Physalacriaceae</taxon>
        <taxon>Armillaria</taxon>
    </lineage>
</organism>